<dbReference type="Gene3D" id="3.40.190.10">
    <property type="entry name" value="Periplasmic binding protein-like II"/>
    <property type="match status" value="2"/>
</dbReference>
<feature type="chain" id="PRO_5045032458" evidence="1">
    <location>
        <begin position="19"/>
        <end position="242"/>
    </location>
</feature>
<dbReference type="SMART" id="SM00062">
    <property type="entry name" value="PBPb"/>
    <property type="match status" value="1"/>
</dbReference>
<evidence type="ECO:0000313" key="3">
    <source>
        <dbReference type="EMBL" id="MDN3611130.1"/>
    </source>
</evidence>
<gene>
    <name evidence="3" type="ORF">QWZ16_15915</name>
    <name evidence="4" type="ORF">QWZ16_16795</name>
    <name evidence="5" type="ORF">QWZ16_23630</name>
</gene>
<feature type="domain" description="Solute-binding protein family 3/N-terminal" evidence="2">
    <location>
        <begin position="20"/>
        <end position="241"/>
    </location>
</feature>
<dbReference type="Pfam" id="PF00497">
    <property type="entry name" value="SBP_bac_3"/>
    <property type="match status" value="1"/>
</dbReference>
<dbReference type="EMBL" id="JAUFQC010000027">
    <property type="protein sequence ID" value="MDN3612592.1"/>
    <property type="molecule type" value="Genomic_DNA"/>
</dbReference>
<dbReference type="SUPFAM" id="SSF53850">
    <property type="entry name" value="Periplasmic binding protein-like II"/>
    <property type="match status" value="1"/>
</dbReference>
<reference evidence="3" key="1">
    <citation type="journal article" date="2014" name="Int. J. Syst. Evol. Microbiol.">
        <title>Complete genome of a new Firmicutes species belonging to the dominant human colonic microbiota ('Ruminococcus bicirculans') reveals two chromosomes and a selective capacity to utilize plant glucans.</title>
        <authorList>
            <consortium name="NISC Comparative Sequencing Program"/>
            <person name="Wegmann U."/>
            <person name="Louis P."/>
            <person name="Goesmann A."/>
            <person name="Henrissat B."/>
            <person name="Duncan S.H."/>
            <person name="Flint H.J."/>
        </authorList>
    </citation>
    <scope>NUCLEOTIDE SEQUENCE</scope>
    <source>
        <strain evidence="3">CECT 7398</strain>
    </source>
</reference>
<sequence length="242" mass="27867">MKIPLTVMLALVGFNAYAEKITLTTTDWPPLYAEHLPNYGFFAELSRAVFKKAGYDLHIEFVTPWVRALEWAKDGRYDGLLGAYFTQERTQFFYYPDPIYSVNEIFIQKYDNNITYNELNELKPYSIGGMRGGAHLEILQEQGFDIDETTDDLQSLRKLAVGRVELVLMAEHQFHFLMDQHPDLTGKLKTVYPPYKTFNIYTPISKKRKGDNTVLIDKLNAAILALKEDGTFDTLLKSDDDQ</sequence>
<reference evidence="6" key="2">
    <citation type="journal article" date="2019" name="Int. J. Syst. Evol. Microbiol.">
        <title>The Global Catalogue of Microorganisms (GCM) 10K type strain sequencing project: providing services to taxonomists for standard genome sequencing and annotation.</title>
        <authorList>
            <consortium name="The Broad Institute Genomics Platform"/>
            <consortium name="The Broad Institute Genome Sequencing Center for Infectious Disease"/>
            <person name="Wu L."/>
            <person name="Ma J."/>
        </authorList>
    </citation>
    <scope>NUCLEOTIDE SEQUENCE [LARGE SCALE GENOMIC DNA]</scope>
    <source>
        <strain evidence="6">CECT 7398</strain>
    </source>
</reference>
<dbReference type="Proteomes" id="UP001238540">
    <property type="component" value="Unassembled WGS sequence"/>
</dbReference>
<evidence type="ECO:0000313" key="5">
    <source>
        <dbReference type="EMBL" id="MDN3612592.1"/>
    </source>
</evidence>
<dbReference type="PANTHER" id="PTHR38834:SF3">
    <property type="entry name" value="SOLUTE-BINDING PROTEIN FAMILY 3_N-TERMINAL DOMAIN-CONTAINING PROTEIN"/>
    <property type="match status" value="1"/>
</dbReference>
<keyword evidence="6" id="KW-1185">Reference proteome</keyword>
<name>A0ABT8BVH0_9VIBR</name>
<dbReference type="PANTHER" id="PTHR38834">
    <property type="entry name" value="PERIPLASMIC SUBSTRATE BINDING PROTEIN FAMILY 3"/>
    <property type="match status" value="1"/>
</dbReference>
<dbReference type="EMBL" id="JAUFQC010000027">
    <property type="protein sequence ID" value="MDN3611261.1"/>
    <property type="molecule type" value="Genomic_DNA"/>
</dbReference>
<protein>
    <submittedName>
        <fullName evidence="3">Transporter substrate-binding domain-containing protein</fullName>
    </submittedName>
</protein>
<dbReference type="EMBL" id="JAUFQC010000014">
    <property type="protein sequence ID" value="MDN3611130.1"/>
    <property type="molecule type" value="Genomic_DNA"/>
</dbReference>
<evidence type="ECO:0000313" key="4">
    <source>
        <dbReference type="EMBL" id="MDN3611261.1"/>
    </source>
</evidence>
<reference evidence="3" key="3">
    <citation type="submission" date="2023-06" db="EMBL/GenBank/DDBJ databases">
        <authorList>
            <person name="Lucena T."/>
            <person name="Sun Q."/>
        </authorList>
    </citation>
    <scope>NUCLEOTIDE SEQUENCE</scope>
    <source>
        <strain evidence="3">CECT 7398</strain>
    </source>
</reference>
<organism evidence="3 6">
    <name type="scientific">Vibrio ostreicida</name>
    <dbReference type="NCBI Taxonomy" id="526588"/>
    <lineage>
        <taxon>Bacteria</taxon>
        <taxon>Pseudomonadati</taxon>
        <taxon>Pseudomonadota</taxon>
        <taxon>Gammaproteobacteria</taxon>
        <taxon>Vibrionales</taxon>
        <taxon>Vibrionaceae</taxon>
        <taxon>Vibrio</taxon>
    </lineage>
</organism>
<keyword evidence="1" id="KW-0732">Signal</keyword>
<evidence type="ECO:0000313" key="6">
    <source>
        <dbReference type="Proteomes" id="UP001238540"/>
    </source>
</evidence>
<proteinExistence type="predicted"/>
<accession>A0ABT8BVH0</accession>
<evidence type="ECO:0000256" key="1">
    <source>
        <dbReference type="SAM" id="SignalP"/>
    </source>
</evidence>
<dbReference type="RefSeq" id="WP_143678218.1">
    <property type="nucleotide sequence ID" value="NZ_JABEYA020000006.1"/>
</dbReference>
<evidence type="ECO:0000259" key="2">
    <source>
        <dbReference type="SMART" id="SM00062"/>
    </source>
</evidence>
<comment type="caution">
    <text evidence="3">The sequence shown here is derived from an EMBL/GenBank/DDBJ whole genome shotgun (WGS) entry which is preliminary data.</text>
</comment>
<dbReference type="InterPro" id="IPR001638">
    <property type="entry name" value="Solute-binding_3/MltF_N"/>
</dbReference>
<feature type="signal peptide" evidence="1">
    <location>
        <begin position="1"/>
        <end position="18"/>
    </location>
</feature>